<protein>
    <submittedName>
        <fullName evidence="1">Uncharacterized protein</fullName>
    </submittedName>
</protein>
<reference evidence="2" key="1">
    <citation type="submission" date="2018-05" db="EMBL/GenBank/DDBJ databases">
        <authorList>
            <person name="Du Z."/>
            <person name="Wang X."/>
        </authorList>
    </citation>
    <scope>NUCLEOTIDE SEQUENCE [LARGE SCALE GENOMIC DNA]</scope>
    <source>
        <strain evidence="2">WDS4C29</strain>
    </source>
</reference>
<gene>
    <name evidence="1" type="ORF">DFK10_14015</name>
</gene>
<accession>A0A2V1P0P7</accession>
<dbReference type="RefSeq" id="WP_109389656.1">
    <property type="nucleotide sequence ID" value="NZ_QETF01000019.1"/>
</dbReference>
<evidence type="ECO:0000313" key="1">
    <source>
        <dbReference type="EMBL" id="PWG16025.1"/>
    </source>
</evidence>
<name>A0A2V1P0P7_9RHOB</name>
<dbReference type="PROSITE" id="PS51257">
    <property type="entry name" value="PROKAR_LIPOPROTEIN"/>
    <property type="match status" value="1"/>
</dbReference>
<organism evidence="1 2">
    <name type="scientific">Salibaculum griseiflavum</name>
    <dbReference type="NCBI Taxonomy" id="1914409"/>
    <lineage>
        <taxon>Bacteria</taxon>
        <taxon>Pseudomonadati</taxon>
        <taxon>Pseudomonadota</taxon>
        <taxon>Alphaproteobacteria</taxon>
        <taxon>Rhodobacterales</taxon>
        <taxon>Roseobacteraceae</taxon>
        <taxon>Salibaculum</taxon>
    </lineage>
</organism>
<sequence>MRLMTLVLLGGLTACSPFPQFDLPRDPAGAERSGGAYPTLAPLTGILARADALATSERSGPATLSGLAGRLAALEARAARLRGPVLDPSVRQRLLRGVARPTLQ</sequence>
<dbReference type="AlphaFoldDB" id="A0A2V1P0P7"/>
<comment type="caution">
    <text evidence="1">The sequence shown here is derived from an EMBL/GenBank/DDBJ whole genome shotgun (WGS) entry which is preliminary data.</text>
</comment>
<keyword evidence="2" id="KW-1185">Reference proteome</keyword>
<dbReference type="EMBL" id="QETF01000019">
    <property type="protein sequence ID" value="PWG16025.1"/>
    <property type="molecule type" value="Genomic_DNA"/>
</dbReference>
<dbReference type="Proteomes" id="UP000245293">
    <property type="component" value="Unassembled WGS sequence"/>
</dbReference>
<proteinExistence type="predicted"/>
<evidence type="ECO:0000313" key="2">
    <source>
        <dbReference type="Proteomes" id="UP000245293"/>
    </source>
</evidence>